<feature type="transmembrane region" description="Helical" evidence="6">
    <location>
        <begin position="50"/>
        <end position="71"/>
    </location>
</feature>
<dbReference type="RefSeq" id="WP_256197488.1">
    <property type="nucleotide sequence ID" value="NZ_CALVCM010000004.1"/>
</dbReference>
<gene>
    <name evidence="7" type="ORF">NE663_03545</name>
</gene>
<keyword evidence="4 6" id="KW-1133">Transmembrane helix</keyword>
<protein>
    <submittedName>
        <fullName evidence="7">YfcC family protein</fullName>
    </submittedName>
</protein>
<evidence type="ECO:0000256" key="3">
    <source>
        <dbReference type="ARBA" id="ARBA00022692"/>
    </source>
</evidence>
<evidence type="ECO:0000256" key="6">
    <source>
        <dbReference type="SAM" id="Phobius"/>
    </source>
</evidence>
<proteinExistence type="predicted"/>
<comment type="subcellular location">
    <subcellularLocation>
        <location evidence="1">Cell membrane</location>
        <topology evidence="1">Multi-pass membrane protein</topology>
    </subcellularLocation>
</comment>
<feature type="transmembrane region" description="Helical" evidence="6">
    <location>
        <begin position="371"/>
        <end position="396"/>
    </location>
</feature>
<feature type="transmembrane region" description="Helical" evidence="6">
    <location>
        <begin position="291"/>
        <end position="308"/>
    </location>
</feature>
<dbReference type="InterPro" id="IPR018385">
    <property type="entry name" value="C4_dicarb_anaerob_car-like"/>
</dbReference>
<keyword evidence="8" id="KW-1185">Reference proteome</keyword>
<evidence type="ECO:0000256" key="5">
    <source>
        <dbReference type="ARBA" id="ARBA00023136"/>
    </source>
</evidence>
<feature type="transmembrane region" description="Helical" evidence="6">
    <location>
        <begin position="92"/>
        <end position="110"/>
    </location>
</feature>
<feature type="transmembrane region" description="Helical" evidence="6">
    <location>
        <begin position="320"/>
        <end position="341"/>
    </location>
</feature>
<dbReference type="Pfam" id="PF03606">
    <property type="entry name" value="DcuC"/>
    <property type="match status" value="1"/>
</dbReference>
<feature type="transmembrane region" description="Helical" evidence="6">
    <location>
        <begin position="139"/>
        <end position="158"/>
    </location>
</feature>
<comment type="caution">
    <text evidence="7">The sequence shown here is derived from an EMBL/GenBank/DDBJ whole genome shotgun (WGS) entry which is preliminary data.</text>
</comment>
<dbReference type="EMBL" id="JANGCH010000003">
    <property type="protein sequence ID" value="MCQ5121334.1"/>
    <property type="molecule type" value="Genomic_DNA"/>
</dbReference>
<feature type="transmembrane region" description="Helical" evidence="6">
    <location>
        <begin position="451"/>
        <end position="469"/>
    </location>
</feature>
<name>A0ABT1SJF2_9FIRM</name>
<reference evidence="7 8" key="1">
    <citation type="submission" date="2022-06" db="EMBL/GenBank/DDBJ databases">
        <title>Isolation of gut microbiota from human fecal samples.</title>
        <authorList>
            <person name="Pamer E.G."/>
            <person name="Barat B."/>
            <person name="Waligurski E."/>
            <person name="Medina S."/>
            <person name="Paddock L."/>
            <person name="Mostad J."/>
        </authorList>
    </citation>
    <scope>NUCLEOTIDE SEQUENCE [LARGE SCALE GENOMIC DNA]</scope>
    <source>
        <strain evidence="7 8">DFI.6.1</strain>
    </source>
</reference>
<feature type="transmembrane region" description="Helical" evidence="6">
    <location>
        <begin position="12"/>
        <end position="30"/>
    </location>
</feature>
<evidence type="ECO:0000256" key="4">
    <source>
        <dbReference type="ARBA" id="ARBA00022989"/>
    </source>
</evidence>
<dbReference type="InterPro" id="IPR051679">
    <property type="entry name" value="DASS-Related_Transporters"/>
</dbReference>
<keyword evidence="5 6" id="KW-0472">Membrane</keyword>
<feature type="transmembrane region" description="Helical" evidence="6">
    <location>
        <begin position="408"/>
        <end position="431"/>
    </location>
</feature>
<evidence type="ECO:0000256" key="1">
    <source>
        <dbReference type="ARBA" id="ARBA00004651"/>
    </source>
</evidence>
<evidence type="ECO:0000313" key="8">
    <source>
        <dbReference type="Proteomes" id="UP001524435"/>
    </source>
</evidence>
<keyword evidence="2" id="KW-1003">Cell membrane</keyword>
<evidence type="ECO:0000313" key="7">
    <source>
        <dbReference type="EMBL" id="MCQ5121334.1"/>
    </source>
</evidence>
<feature type="transmembrane region" description="Helical" evidence="6">
    <location>
        <begin position="244"/>
        <end position="271"/>
    </location>
</feature>
<organism evidence="7 8">
    <name type="scientific">Massilicoli timonensis</name>
    <dbReference type="NCBI Taxonomy" id="2015901"/>
    <lineage>
        <taxon>Bacteria</taxon>
        <taxon>Bacillati</taxon>
        <taxon>Bacillota</taxon>
        <taxon>Erysipelotrichia</taxon>
        <taxon>Erysipelotrichales</taxon>
        <taxon>Erysipelotrichaceae</taxon>
        <taxon>Massilicoli</taxon>
    </lineage>
</organism>
<accession>A0ABT1SJF2</accession>
<feature type="transmembrane region" description="Helical" evidence="6">
    <location>
        <begin position="116"/>
        <end position="134"/>
    </location>
</feature>
<dbReference type="PANTHER" id="PTHR43652">
    <property type="entry name" value="BASIC AMINO ACID ANTIPORTER YFCC-RELATED"/>
    <property type="match status" value="1"/>
</dbReference>
<evidence type="ECO:0000256" key="2">
    <source>
        <dbReference type="ARBA" id="ARBA00022475"/>
    </source>
</evidence>
<dbReference type="PANTHER" id="PTHR43652:SF6">
    <property type="entry name" value="ARGININE REPRESSOR"/>
    <property type="match status" value="1"/>
</dbReference>
<feature type="transmembrane region" description="Helical" evidence="6">
    <location>
        <begin position="178"/>
        <end position="200"/>
    </location>
</feature>
<keyword evidence="3 6" id="KW-0812">Transmembrane</keyword>
<dbReference type="Proteomes" id="UP001524435">
    <property type="component" value="Unassembled WGS sequence"/>
</dbReference>
<sequence length="470" mass="50236">MEKRKGFKMPSAFTVLFLIIIILWIVTQFIGGSVTPAKLHQLFMAAPKGMVDAIDVSFFVMVLGGFLGVVTKTGALDAGIARLVARMKGKEIMMIPVLMFVFSLGGTSYGMAEETIGFYPMIVATMMAAGFDALTGCSVILIGAALGCLGSTVNPFAVGAGVDAVTSAMGEGFVANQAILIGLGLILWLTAYVVCTWYVMRYAKKVQANKAATLLSAEEVADSEKEYGKGDNEEVLEFTGKRKAVMVIFAFAFVVMILGMIPWGSFGITIFDSWTGWLTGLPLGQWYFQDLQLWFFLMAIIVGLVYGLKEKEIVDSFISGVADMVSVALVVGVARGISILMSETGLQDYILTAAANALQGVNSGLFASMSYIVYLGLSFLIPSTSGLASGSLPVFGPLAAKLSLSPEVMIMIFVAACGLVNFITPTSGVVMGGLQTSRVEWTTWIKFTAKLLLMLLVIDIIILSVAMMML</sequence>